<feature type="compositionally biased region" description="Low complexity" evidence="1">
    <location>
        <begin position="202"/>
        <end position="218"/>
    </location>
</feature>
<feature type="non-terminal residue" evidence="2">
    <location>
        <position position="314"/>
    </location>
</feature>
<evidence type="ECO:0000313" key="3">
    <source>
        <dbReference type="Proteomes" id="UP001189429"/>
    </source>
</evidence>
<accession>A0ABN9S830</accession>
<protein>
    <submittedName>
        <fullName evidence="2">Uncharacterized protein</fullName>
    </submittedName>
</protein>
<evidence type="ECO:0000313" key="2">
    <source>
        <dbReference type="EMBL" id="CAK0828009.1"/>
    </source>
</evidence>
<gene>
    <name evidence="2" type="ORF">PCOR1329_LOCUS27379</name>
</gene>
<sequence length="314" mass="32275">MSSEPPMAEAREEQPDAAIEELPLERGSQTPPGAALGEVQPDAAARSEQPDAVGERPQHSPTESADEDMPTEPASQPQVDAHLAMMAMPVGATQPTGDDDRSAATETPDSVQVKAEDGDCIGLWRMETDSVHPSEMSLAADRLVQKVCEVLPPVSDDEETPVPDAGDRGTLPLVLTETPAPPSPETPFLTLPRAPTRTPLHAASRAPRPSAAPQRVPAGGVEPPFARSSTASRPAPGRAQQRRPLIAPSSSPDASASLAEGPPAYASAEPPADSVERPQQSSAAGPAEQLPTPGGPAEARGPVAPAPSGGGLVQ</sequence>
<reference evidence="2" key="1">
    <citation type="submission" date="2023-10" db="EMBL/GenBank/DDBJ databases">
        <authorList>
            <person name="Chen Y."/>
            <person name="Shah S."/>
            <person name="Dougan E. K."/>
            <person name="Thang M."/>
            <person name="Chan C."/>
        </authorList>
    </citation>
    <scope>NUCLEOTIDE SEQUENCE [LARGE SCALE GENOMIC DNA]</scope>
</reference>
<feature type="region of interest" description="Disordered" evidence="1">
    <location>
        <begin position="1"/>
        <end position="116"/>
    </location>
</feature>
<dbReference type="Proteomes" id="UP001189429">
    <property type="component" value="Unassembled WGS sequence"/>
</dbReference>
<comment type="caution">
    <text evidence="2">The sequence shown here is derived from an EMBL/GenBank/DDBJ whole genome shotgun (WGS) entry which is preliminary data.</text>
</comment>
<keyword evidence="3" id="KW-1185">Reference proteome</keyword>
<proteinExistence type="predicted"/>
<dbReference type="EMBL" id="CAUYUJ010009909">
    <property type="protein sequence ID" value="CAK0828009.1"/>
    <property type="molecule type" value="Genomic_DNA"/>
</dbReference>
<evidence type="ECO:0000256" key="1">
    <source>
        <dbReference type="SAM" id="MobiDB-lite"/>
    </source>
</evidence>
<feature type="region of interest" description="Disordered" evidence="1">
    <location>
        <begin position="153"/>
        <end position="314"/>
    </location>
</feature>
<feature type="compositionally biased region" description="Low complexity" evidence="1">
    <location>
        <begin position="233"/>
        <end position="259"/>
    </location>
</feature>
<name>A0ABN9S830_9DINO</name>
<organism evidence="2 3">
    <name type="scientific">Prorocentrum cordatum</name>
    <dbReference type="NCBI Taxonomy" id="2364126"/>
    <lineage>
        <taxon>Eukaryota</taxon>
        <taxon>Sar</taxon>
        <taxon>Alveolata</taxon>
        <taxon>Dinophyceae</taxon>
        <taxon>Prorocentrales</taxon>
        <taxon>Prorocentraceae</taxon>
        <taxon>Prorocentrum</taxon>
    </lineage>
</organism>